<name>A0A9P6HT75_9AGAM</name>
<dbReference type="AlphaFoldDB" id="A0A9P6HT75"/>
<feature type="compositionally biased region" description="Basic and acidic residues" evidence="1">
    <location>
        <begin position="78"/>
        <end position="106"/>
    </location>
</feature>
<reference evidence="2" key="1">
    <citation type="journal article" date="2020" name="Nat. Commun.">
        <title>Large-scale genome sequencing of mycorrhizal fungi provides insights into the early evolution of symbiotic traits.</title>
        <authorList>
            <person name="Miyauchi S."/>
            <person name="Kiss E."/>
            <person name="Kuo A."/>
            <person name="Drula E."/>
            <person name="Kohler A."/>
            <person name="Sanchez-Garcia M."/>
            <person name="Morin E."/>
            <person name="Andreopoulos B."/>
            <person name="Barry K.W."/>
            <person name="Bonito G."/>
            <person name="Buee M."/>
            <person name="Carver A."/>
            <person name="Chen C."/>
            <person name="Cichocki N."/>
            <person name="Clum A."/>
            <person name="Culley D."/>
            <person name="Crous P.W."/>
            <person name="Fauchery L."/>
            <person name="Girlanda M."/>
            <person name="Hayes R.D."/>
            <person name="Keri Z."/>
            <person name="LaButti K."/>
            <person name="Lipzen A."/>
            <person name="Lombard V."/>
            <person name="Magnuson J."/>
            <person name="Maillard F."/>
            <person name="Murat C."/>
            <person name="Nolan M."/>
            <person name="Ohm R.A."/>
            <person name="Pangilinan J."/>
            <person name="Pereira M.F."/>
            <person name="Perotto S."/>
            <person name="Peter M."/>
            <person name="Pfister S."/>
            <person name="Riley R."/>
            <person name="Sitrit Y."/>
            <person name="Stielow J.B."/>
            <person name="Szollosi G."/>
            <person name="Zifcakova L."/>
            <person name="Stursova M."/>
            <person name="Spatafora J.W."/>
            <person name="Tedersoo L."/>
            <person name="Vaario L.M."/>
            <person name="Yamada A."/>
            <person name="Yan M."/>
            <person name="Wang P."/>
            <person name="Xu J."/>
            <person name="Bruns T."/>
            <person name="Baldrian P."/>
            <person name="Vilgalys R."/>
            <person name="Dunand C."/>
            <person name="Henrissat B."/>
            <person name="Grigoriev I.V."/>
            <person name="Hibbett D."/>
            <person name="Nagy L.G."/>
            <person name="Martin F.M."/>
        </authorList>
    </citation>
    <scope>NUCLEOTIDE SEQUENCE</scope>
    <source>
        <strain evidence="2">UH-Tt-Lm1</strain>
    </source>
</reference>
<evidence type="ECO:0000313" key="2">
    <source>
        <dbReference type="EMBL" id="KAF9793072.1"/>
    </source>
</evidence>
<comment type="caution">
    <text evidence="2">The sequence shown here is derived from an EMBL/GenBank/DDBJ whole genome shotgun (WGS) entry which is preliminary data.</text>
</comment>
<feature type="compositionally biased region" description="Polar residues" evidence="1">
    <location>
        <begin position="198"/>
        <end position="213"/>
    </location>
</feature>
<reference evidence="2" key="2">
    <citation type="submission" date="2020-11" db="EMBL/GenBank/DDBJ databases">
        <authorList>
            <consortium name="DOE Joint Genome Institute"/>
            <person name="Kuo A."/>
            <person name="Miyauchi S."/>
            <person name="Kiss E."/>
            <person name="Drula E."/>
            <person name="Kohler A."/>
            <person name="Sanchez-Garcia M."/>
            <person name="Andreopoulos B."/>
            <person name="Barry K.W."/>
            <person name="Bonito G."/>
            <person name="Buee M."/>
            <person name="Carver A."/>
            <person name="Chen C."/>
            <person name="Cichocki N."/>
            <person name="Clum A."/>
            <person name="Culley D."/>
            <person name="Crous P.W."/>
            <person name="Fauchery L."/>
            <person name="Girlanda M."/>
            <person name="Hayes R."/>
            <person name="Keri Z."/>
            <person name="Labutti K."/>
            <person name="Lipzen A."/>
            <person name="Lombard V."/>
            <person name="Magnuson J."/>
            <person name="Maillard F."/>
            <person name="Morin E."/>
            <person name="Murat C."/>
            <person name="Nolan M."/>
            <person name="Ohm R."/>
            <person name="Pangilinan J."/>
            <person name="Pereira M."/>
            <person name="Perotto S."/>
            <person name="Peter M."/>
            <person name="Riley R."/>
            <person name="Sitrit Y."/>
            <person name="Stielow B."/>
            <person name="Szollosi G."/>
            <person name="Zifcakova L."/>
            <person name="Stursova M."/>
            <person name="Spatafora J.W."/>
            <person name="Tedersoo L."/>
            <person name="Vaario L.-M."/>
            <person name="Yamada A."/>
            <person name="Yan M."/>
            <person name="Wang P."/>
            <person name="Xu J."/>
            <person name="Bruns T."/>
            <person name="Baldrian P."/>
            <person name="Vilgalys R."/>
            <person name="Henrissat B."/>
            <person name="Grigoriev I.V."/>
            <person name="Hibbett D."/>
            <person name="Nagy L.G."/>
            <person name="Martin F.M."/>
        </authorList>
    </citation>
    <scope>NUCLEOTIDE SEQUENCE</scope>
    <source>
        <strain evidence="2">UH-Tt-Lm1</strain>
    </source>
</reference>
<feature type="compositionally biased region" description="Low complexity" evidence="1">
    <location>
        <begin position="180"/>
        <end position="190"/>
    </location>
</feature>
<dbReference type="EMBL" id="WIUZ02000001">
    <property type="protein sequence ID" value="KAF9793072.1"/>
    <property type="molecule type" value="Genomic_DNA"/>
</dbReference>
<sequence>MVSKTILAEPQLLPSPPPSPTPSDTPTERGGPGHINKAHLTPEASTANKGKGRMADSFIDSQHSDQDDESEEYPPDEAETKRIEETLRKWEIEERERRRIARESESSFKSSVLDVTRRASLIWAGLHVQRPRSGAGGGGCHHHALPDDENEDGVALEDLDRTPPPSGANTPTFKQRFDTSRPTSGSTTGSNPFENLDNVLNTPNHPTILTESSEPPPGFSTAAKKKKRRSGAPPPQPLGLPIPKTPPPRDDEGQTYVADPPEHTAGPSTMARGADRPHPDETEKEVKWWTEWLCGCSEGPDRGGYKQSGRTNPNE</sequence>
<feature type="compositionally biased region" description="Acidic residues" evidence="1">
    <location>
        <begin position="147"/>
        <end position="157"/>
    </location>
</feature>
<feature type="compositionally biased region" description="Pro residues" evidence="1">
    <location>
        <begin position="232"/>
        <end position="246"/>
    </location>
</feature>
<organism evidence="2 3">
    <name type="scientific">Thelephora terrestris</name>
    <dbReference type="NCBI Taxonomy" id="56493"/>
    <lineage>
        <taxon>Eukaryota</taxon>
        <taxon>Fungi</taxon>
        <taxon>Dikarya</taxon>
        <taxon>Basidiomycota</taxon>
        <taxon>Agaricomycotina</taxon>
        <taxon>Agaricomycetes</taxon>
        <taxon>Thelephorales</taxon>
        <taxon>Thelephoraceae</taxon>
        <taxon>Thelephora</taxon>
    </lineage>
</organism>
<proteinExistence type="predicted"/>
<accession>A0A9P6HT75</accession>
<gene>
    <name evidence="2" type="ORF">BJ322DRAFT_1032882</name>
</gene>
<dbReference type="Proteomes" id="UP000736335">
    <property type="component" value="Unassembled WGS sequence"/>
</dbReference>
<feature type="region of interest" description="Disordered" evidence="1">
    <location>
        <begin position="1"/>
        <end position="111"/>
    </location>
</feature>
<feature type="compositionally biased region" description="Pro residues" evidence="1">
    <location>
        <begin position="13"/>
        <end position="23"/>
    </location>
</feature>
<evidence type="ECO:0000256" key="1">
    <source>
        <dbReference type="SAM" id="MobiDB-lite"/>
    </source>
</evidence>
<evidence type="ECO:0000313" key="3">
    <source>
        <dbReference type="Proteomes" id="UP000736335"/>
    </source>
</evidence>
<keyword evidence="3" id="KW-1185">Reference proteome</keyword>
<dbReference type="OrthoDB" id="3269735at2759"/>
<feature type="region of interest" description="Disordered" evidence="1">
    <location>
        <begin position="129"/>
        <end position="284"/>
    </location>
</feature>
<feature type="compositionally biased region" description="Basic and acidic residues" evidence="1">
    <location>
        <begin position="273"/>
        <end position="284"/>
    </location>
</feature>
<protein>
    <submittedName>
        <fullName evidence="2">Uncharacterized protein</fullName>
    </submittedName>
</protein>
<feature type="compositionally biased region" description="Acidic residues" evidence="1">
    <location>
        <begin position="66"/>
        <end position="77"/>
    </location>
</feature>